<protein>
    <recommendedName>
        <fullName evidence="6">PucR family transcriptional regulator</fullName>
    </recommendedName>
</protein>
<dbReference type="EMBL" id="CP045737">
    <property type="protein sequence ID" value="QGG40096.1"/>
    <property type="molecule type" value="Genomic_DNA"/>
</dbReference>
<dbReference type="InterPro" id="IPR012914">
    <property type="entry name" value="PucR_dom"/>
</dbReference>
<evidence type="ECO:0000259" key="2">
    <source>
        <dbReference type="Pfam" id="PF07905"/>
    </source>
</evidence>
<dbReference type="KEGG" id="aef:GEV26_01150"/>
<dbReference type="Proteomes" id="UP000392064">
    <property type="component" value="Chromosome"/>
</dbReference>
<evidence type="ECO:0000259" key="3">
    <source>
        <dbReference type="Pfam" id="PF13556"/>
    </source>
</evidence>
<evidence type="ECO:0000313" key="5">
    <source>
        <dbReference type="Proteomes" id="UP000392064"/>
    </source>
</evidence>
<dbReference type="PANTHER" id="PTHR33744:SF1">
    <property type="entry name" value="DNA-BINDING TRANSCRIPTIONAL ACTIVATOR ADER"/>
    <property type="match status" value="1"/>
</dbReference>
<dbReference type="SUPFAM" id="SSF46689">
    <property type="entry name" value="Homeodomain-like"/>
    <property type="match status" value="1"/>
</dbReference>
<evidence type="ECO:0000256" key="1">
    <source>
        <dbReference type="SAM" id="MobiDB-lite"/>
    </source>
</evidence>
<reference evidence="4 5" key="1">
    <citation type="submission" date="2019-11" db="EMBL/GenBank/DDBJ databases">
        <authorList>
            <person name="Li J."/>
        </authorList>
    </citation>
    <scope>NUCLEOTIDE SEQUENCE [LARGE SCALE GENOMIC DNA]</scope>
    <source>
        <strain evidence="4 5">MF47</strain>
    </source>
</reference>
<feature type="domain" description="PucR C-terminal helix-turn-helix" evidence="3">
    <location>
        <begin position="522"/>
        <end position="578"/>
    </location>
</feature>
<feature type="domain" description="Purine catabolism PurC-like" evidence="2">
    <location>
        <begin position="71"/>
        <end position="191"/>
    </location>
</feature>
<gene>
    <name evidence="4" type="ORF">GEV26_01150</name>
</gene>
<feature type="region of interest" description="Disordered" evidence="1">
    <location>
        <begin position="1"/>
        <end position="23"/>
    </location>
</feature>
<dbReference type="PANTHER" id="PTHR33744">
    <property type="entry name" value="CARBOHYDRATE DIACID REGULATOR"/>
    <property type="match status" value="1"/>
</dbReference>
<evidence type="ECO:0000313" key="4">
    <source>
        <dbReference type="EMBL" id="QGG40096.1"/>
    </source>
</evidence>
<feature type="compositionally biased region" description="Basic and acidic residues" evidence="1">
    <location>
        <begin position="1"/>
        <end position="10"/>
    </location>
</feature>
<proteinExistence type="predicted"/>
<dbReference type="InterPro" id="IPR009057">
    <property type="entry name" value="Homeodomain-like_sf"/>
</dbReference>
<dbReference type="InterPro" id="IPR042070">
    <property type="entry name" value="PucR_C-HTH_sf"/>
</dbReference>
<dbReference type="Pfam" id="PF07905">
    <property type="entry name" value="PucR"/>
    <property type="match status" value="1"/>
</dbReference>
<organism evidence="4 5">
    <name type="scientific">Aeromicrobium yanjiei</name>
    <dbReference type="NCBI Taxonomy" id="2662028"/>
    <lineage>
        <taxon>Bacteria</taxon>
        <taxon>Bacillati</taxon>
        <taxon>Actinomycetota</taxon>
        <taxon>Actinomycetes</taxon>
        <taxon>Propionibacteriales</taxon>
        <taxon>Nocardioidaceae</taxon>
        <taxon>Aeromicrobium</taxon>
    </lineage>
</organism>
<dbReference type="Pfam" id="PF13556">
    <property type="entry name" value="HTH_30"/>
    <property type="match status" value="1"/>
</dbReference>
<accession>A0A5Q2MGB6</accession>
<dbReference type="InterPro" id="IPR025736">
    <property type="entry name" value="PucR_C-HTH_dom"/>
</dbReference>
<keyword evidence="5" id="KW-1185">Reference proteome</keyword>
<sequence>MWPRSHEKATSDSGLSAAHARIGPTGRRRTVTVSLYRAETSAAPIRIESSLHEIEMSHPDAPPNGLTIADFLAMPITQRGMPLVVTGHDQLDRKIRWVHAIELADTQGLLEGGELILATGISLPQSADALGAYVGALADQDVSALVMELGRRFHETPGAMIQACARRGLPLIVLRREVPFIKITEAAHTTIIVGQQRLLRATTAAHERFTELTLADGSVDDLVAAAADLACGEVVFANLMHEVISFNTRGRPVETLLSRWNRRAKIATAQFGTVVDEEGCTVSVPVEVRGRRRGHLVLYADDLPQPAQVMVVERAAAALSIRLFMEDDETLVSHARRTALSDIIDGRFVSEDAMHARIGSLGHATRNAVLVPVLILSRDPNMPKVLKQALVESRIDAVTGHLGGDRWAALLLLKSSTVDPLVEDFARHVHDLSDGDRPTIAAGATVTTLLDVGRSFAEALEVAMAASSSEPYIDMRPFYGIHHIKLRGLLFTMRDDPRLQSFVERTIGPLIERDSREGGDWVRTVALYLKYRGNKTLAAQALGISRPTLYERLARVQRMLHLDLDDPESSTSLHAAIMVAQAHSGHAHGSRTPDA</sequence>
<dbReference type="Gene3D" id="1.10.10.2840">
    <property type="entry name" value="PucR C-terminal helix-turn-helix domain"/>
    <property type="match status" value="1"/>
</dbReference>
<dbReference type="InterPro" id="IPR051448">
    <property type="entry name" value="CdaR-like_regulators"/>
</dbReference>
<name>A0A5Q2MGB6_9ACTN</name>
<evidence type="ECO:0008006" key="6">
    <source>
        <dbReference type="Google" id="ProtNLM"/>
    </source>
</evidence>
<dbReference type="AlphaFoldDB" id="A0A5Q2MGB6"/>